<dbReference type="AlphaFoldDB" id="A0A7J8I0X8"/>
<dbReference type="Proteomes" id="UP000550707">
    <property type="component" value="Unassembled WGS sequence"/>
</dbReference>
<accession>A0A7J8I0X8</accession>
<organism evidence="1 2">
    <name type="scientific">Molossus molossus</name>
    <name type="common">Pallas' mastiff bat</name>
    <name type="synonym">Vespertilio molossus</name>
    <dbReference type="NCBI Taxonomy" id="27622"/>
    <lineage>
        <taxon>Eukaryota</taxon>
        <taxon>Metazoa</taxon>
        <taxon>Chordata</taxon>
        <taxon>Craniata</taxon>
        <taxon>Vertebrata</taxon>
        <taxon>Euteleostomi</taxon>
        <taxon>Mammalia</taxon>
        <taxon>Eutheria</taxon>
        <taxon>Laurasiatheria</taxon>
        <taxon>Chiroptera</taxon>
        <taxon>Yangochiroptera</taxon>
        <taxon>Molossidae</taxon>
        <taxon>Molossus</taxon>
    </lineage>
</organism>
<gene>
    <name evidence="1" type="ORF">HJG59_010816</name>
</gene>
<reference evidence="1 2" key="1">
    <citation type="journal article" date="2020" name="Nature">
        <title>Six reference-quality genomes reveal evolution of bat adaptations.</title>
        <authorList>
            <person name="Jebb D."/>
            <person name="Huang Z."/>
            <person name="Pippel M."/>
            <person name="Hughes G.M."/>
            <person name="Lavrichenko K."/>
            <person name="Devanna P."/>
            <person name="Winkler S."/>
            <person name="Jermiin L.S."/>
            <person name="Skirmuntt E.C."/>
            <person name="Katzourakis A."/>
            <person name="Burkitt-Gray L."/>
            <person name="Ray D.A."/>
            <person name="Sullivan K.A.M."/>
            <person name="Roscito J.G."/>
            <person name="Kirilenko B.M."/>
            <person name="Davalos L.M."/>
            <person name="Corthals A.P."/>
            <person name="Power M.L."/>
            <person name="Jones G."/>
            <person name="Ransome R.D."/>
            <person name="Dechmann D.K.N."/>
            <person name="Locatelli A.G."/>
            <person name="Puechmaille S.J."/>
            <person name="Fedrigo O."/>
            <person name="Jarvis E.D."/>
            <person name="Hiller M."/>
            <person name="Vernes S.C."/>
            <person name="Myers E.W."/>
            <person name="Teeling E.C."/>
        </authorList>
    </citation>
    <scope>NUCLEOTIDE SEQUENCE [LARGE SCALE GENOMIC DNA]</scope>
    <source>
        <strain evidence="1">MMolMol1</strain>
        <tissue evidence="1">Muscle</tissue>
    </source>
</reference>
<proteinExistence type="predicted"/>
<sequence>MTVFCVLSKRRGFNKHIWQAFPSWRARDDTVCKQYARTRGKQVYLIIQLIDYSQDTCYPTMKNGARTPRIRVGPRISNSRHMVYTAHDGSGQMHEYITTSHPHTHTHTHSHTQRYIHTLVTVP</sequence>
<evidence type="ECO:0000313" key="2">
    <source>
        <dbReference type="Proteomes" id="UP000550707"/>
    </source>
</evidence>
<dbReference type="InParanoid" id="A0A7J8I0X8"/>
<protein>
    <submittedName>
        <fullName evidence="1">Uncharacterized protein</fullName>
    </submittedName>
</protein>
<keyword evidence="2" id="KW-1185">Reference proteome</keyword>
<name>A0A7J8I0X8_MOLMO</name>
<dbReference type="EMBL" id="JACASF010000005">
    <property type="protein sequence ID" value="KAF6477921.1"/>
    <property type="molecule type" value="Genomic_DNA"/>
</dbReference>
<evidence type="ECO:0000313" key="1">
    <source>
        <dbReference type="EMBL" id="KAF6477921.1"/>
    </source>
</evidence>
<comment type="caution">
    <text evidence="1">The sequence shown here is derived from an EMBL/GenBank/DDBJ whole genome shotgun (WGS) entry which is preliminary data.</text>
</comment>